<name>A0ABW3UDZ3_9BACL</name>
<keyword evidence="2" id="KW-0678">Repressor</keyword>
<dbReference type="EMBL" id="JBHTLU010000006">
    <property type="protein sequence ID" value="MFD1218789.1"/>
    <property type="molecule type" value="Genomic_DNA"/>
</dbReference>
<dbReference type="Proteomes" id="UP001597180">
    <property type="component" value="Unassembled WGS sequence"/>
</dbReference>
<dbReference type="Gene3D" id="1.10.10.10">
    <property type="entry name" value="Winged helix-like DNA-binding domain superfamily/Winged helix DNA-binding domain"/>
    <property type="match status" value="1"/>
</dbReference>
<dbReference type="SUPFAM" id="SSF46785">
    <property type="entry name" value="Winged helix' DNA-binding domain"/>
    <property type="match status" value="1"/>
</dbReference>
<keyword evidence="5" id="KW-0238">DNA-binding</keyword>
<keyword evidence="8" id="KW-1185">Reference proteome</keyword>
<dbReference type="InterPro" id="IPR043135">
    <property type="entry name" value="Fur_C"/>
</dbReference>
<evidence type="ECO:0000256" key="4">
    <source>
        <dbReference type="ARBA" id="ARBA00023015"/>
    </source>
</evidence>
<evidence type="ECO:0000256" key="5">
    <source>
        <dbReference type="ARBA" id="ARBA00023125"/>
    </source>
</evidence>
<dbReference type="InterPro" id="IPR002481">
    <property type="entry name" value="FUR"/>
</dbReference>
<organism evidence="7 8">
    <name type="scientific">Paenibacillus vulneris</name>
    <dbReference type="NCBI Taxonomy" id="1133364"/>
    <lineage>
        <taxon>Bacteria</taxon>
        <taxon>Bacillati</taxon>
        <taxon>Bacillota</taxon>
        <taxon>Bacilli</taxon>
        <taxon>Bacillales</taxon>
        <taxon>Paenibacillaceae</taxon>
        <taxon>Paenibacillus</taxon>
    </lineage>
</organism>
<proteinExistence type="inferred from homology"/>
<gene>
    <name evidence="7" type="ORF">ACFQ4B_01550</name>
</gene>
<dbReference type="InterPro" id="IPR036388">
    <property type="entry name" value="WH-like_DNA-bd_sf"/>
</dbReference>
<keyword evidence="3" id="KW-0862">Zinc</keyword>
<dbReference type="PANTHER" id="PTHR33202:SF7">
    <property type="entry name" value="FERRIC UPTAKE REGULATION PROTEIN"/>
    <property type="match status" value="1"/>
</dbReference>
<dbReference type="PANTHER" id="PTHR33202">
    <property type="entry name" value="ZINC UPTAKE REGULATION PROTEIN"/>
    <property type="match status" value="1"/>
</dbReference>
<comment type="similarity">
    <text evidence="1">Belongs to the Fur family.</text>
</comment>
<sequence length="131" mass="14953">MSRKGQLTPQRKAIYEIVMESTDHPTAAEIIERLNKRGHQFAYATTYNSLRYLTEEGLIRELKLEGDASRYDARTEDHQHIVCRVCGKVDEVFTHVPAEWSKAVAEETGYIVEDEHILLKGVCPSCSSKEK</sequence>
<evidence type="ECO:0000256" key="2">
    <source>
        <dbReference type="ARBA" id="ARBA00022491"/>
    </source>
</evidence>
<dbReference type="CDD" id="cd07153">
    <property type="entry name" value="Fur_like"/>
    <property type="match status" value="1"/>
</dbReference>
<evidence type="ECO:0000313" key="7">
    <source>
        <dbReference type="EMBL" id="MFD1218789.1"/>
    </source>
</evidence>
<evidence type="ECO:0000313" key="8">
    <source>
        <dbReference type="Proteomes" id="UP001597180"/>
    </source>
</evidence>
<dbReference type="InterPro" id="IPR036390">
    <property type="entry name" value="WH_DNA-bd_sf"/>
</dbReference>
<dbReference type="RefSeq" id="WP_079913501.1">
    <property type="nucleotide sequence ID" value="NZ_BAABJG010000012.1"/>
</dbReference>
<keyword evidence="4" id="KW-0805">Transcription regulation</keyword>
<evidence type="ECO:0000256" key="3">
    <source>
        <dbReference type="ARBA" id="ARBA00022833"/>
    </source>
</evidence>
<accession>A0ABW3UDZ3</accession>
<reference evidence="8" key="1">
    <citation type="journal article" date="2019" name="Int. J. Syst. Evol. Microbiol.">
        <title>The Global Catalogue of Microorganisms (GCM) 10K type strain sequencing project: providing services to taxonomists for standard genome sequencing and annotation.</title>
        <authorList>
            <consortium name="The Broad Institute Genomics Platform"/>
            <consortium name="The Broad Institute Genome Sequencing Center for Infectious Disease"/>
            <person name="Wu L."/>
            <person name="Ma J."/>
        </authorList>
    </citation>
    <scope>NUCLEOTIDE SEQUENCE [LARGE SCALE GENOMIC DNA]</scope>
    <source>
        <strain evidence="8">CCUG 53270</strain>
    </source>
</reference>
<comment type="caution">
    <text evidence="7">The sequence shown here is derived from an EMBL/GenBank/DDBJ whole genome shotgun (WGS) entry which is preliminary data.</text>
</comment>
<protein>
    <submittedName>
        <fullName evidence="7">Fur family transcriptional regulator</fullName>
    </submittedName>
</protein>
<evidence type="ECO:0000256" key="1">
    <source>
        <dbReference type="ARBA" id="ARBA00007957"/>
    </source>
</evidence>
<dbReference type="Gene3D" id="3.30.1490.190">
    <property type="match status" value="1"/>
</dbReference>
<keyword evidence="6" id="KW-0804">Transcription</keyword>
<dbReference type="Pfam" id="PF01475">
    <property type="entry name" value="FUR"/>
    <property type="match status" value="1"/>
</dbReference>
<evidence type="ECO:0000256" key="6">
    <source>
        <dbReference type="ARBA" id="ARBA00023163"/>
    </source>
</evidence>